<dbReference type="InterPro" id="IPR036390">
    <property type="entry name" value="WH_DNA-bd_sf"/>
</dbReference>
<dbReference type="PROSITE" id="PS50995">
    <property type="entry name" value="HTH_MARR_2"/>
    <property type="match status" value="1"/>
</dbReference>
<dbReference type="GO" id="GO:0003677">
    <property type="term" value="F:DNA binding"/>
    <property type="evidence" value="ECO:0007669"/>
    <property type="project" value="UniProtKB-KW"/>
</dbReference>
<dbReference type="SMART" id="SM00347">
    <property type="entry name" value="HTH_MARR"/>
    <property type="match status" value="1"/>
</dbReference>
<dbReference type="InterPro" id="IPR036388">
    <property type="entry name" value="WH-like_DNA-bd_sf"/>
</dbReference>
<dbReference type="SUPFAM" id="SSF46785">
    <property type="entry name" value="Winged helix' DNA-binding domain"/>
    <property type="match status" value="1"/>
</dbReference>
<reference evidence="2 3" key="1">
    <citation type="submission" date="2020-08" db="EMBL/GenBank/DDBJ databases">
        <title>Genomic Encyclopedia of Type Strains, Phase IV (KMG-IV): sequencing the most valuable type-strain genomes for metagenomic binning, comparative biology and taxonomic classification.</title>
        <authorList>
            <person name="Goeker M."/>
        </authorList>
    </citation>
    <scope>NUCLEOTIDE SEQUENCE [LARGE SCALE GENOMIC DNA]</scope>
    <source>
        <strain evidence="2 3">DSM 26718</strain>
    </source>
</reference>
<dbReference type="EMBL" id="JACHGG010000002">
    <property type="protein sequence ID" value="MBB6058908.1"/>
    <property type="molecule type" value="Genomic_DNA"/>
</dbReference>
<dbReference type="PANTHER" id="PTHR33164">
    <property type="entry name" value="TRANSCRIPTIONAL REGULATOR, MARR FAMILY"/>
    <property type="match status" value="1"/>
</dbReference>
<keyword evidence="3" id="KW-1185">Reference proteome</keyword>
<sequence length="227" mass="26001">MNYAFFRQLVDLAEAFEAQHPTGQGPDDMAAFATWLHTRTVAPPDATPVTRTQAHPAEFDESRISKLITFMYRYARGYMRLALEGSPLLSYDDFSYLVTVYGQQPLTKTEVIVRNIHEKPTGTEILKRLLRQGLLVEQAHETDRRSKLLTITDAGRQVLFRLFGRMGQVAHMVAGTLEPAERKQLLYLLLKLDTFHHDIFLNDRSQTFEELLKNRFPDLPAPEAPRG</sequence>
<evidence type="ECO:0000259" key="1">
    <source>
        <dbReference type="PROSITE" id="PS50995"/>
    </source>
</evidence>
<keyword evidence="2" id="KW-0238">DNA-binding</keyword>
<gene>
    <name evidence="2" type="ORF">HNQ93_001754</name>
</gene>
<comment type="caution">
    <text evidence="2">The sequence shown here is derived from an EMBL/GenBank/DDBJ whole genome shotgun (WGS) entry which is preliminary data.</text>
</comment>
<evidence type="ECO:0000313" key="3">
    <source>
        <dbReference type="Proteomes" id="UP000532746"/>
    </source>
</evidence>
<feature type="domain" description="HTH marR-type" evidence="1">
    <location>
        <begin position="61"/>
        <end position="194"/>
    </location>
</feature>
<dbReference type="AlphaFoldDB" id="A0A7W9T1G1"/>
<proteinExistence type="predicted"/>
<name>A0A7W9T1G1_9BACT</name>
<dbReference type="Pfam" id="PF13463">
    <property type="entry name" value="HTH_27"/>
    <property type="match status" value="1"/>
</dbReference>
<dbReference type="GO" id="GO:0003700">
    <property type="term" value="F:DNA-binding transcription factor activity"/>
    <property type="evidence" value="ECO:0007669"/>
    <property type="project" value="InterPro"/>
</dbReference>
<protein>
    <submittedName>
        <fullName evidence="2">DNA-binding MarR family transcriptional regulator</fullName>
    </submittedName>
</protein>
<dbReference type="InterPro" id="IPR039422">
    <property type="entry name" value="MarR/SlyA-like"/>
</dbReference>
<evidence type="ECO:0000313" key="2">
    <source>
        <dbReference type="EMBL" id="MBB6058908.1"/>
    </source>
</evidence>
<organism evidence="2 3">
    <name type="scientific">Hymenobacter luteus</name>
    <dbReference type="NCBI Taxonomy" id="1411122"/>
    <lineage>
        <taxon>Bacteria</taxon>
        <taxon>Pseudomonadati</taxon>
        <taxon>Bacteroidota</taxon>
        <taxon>Cytophagia</taxon>
        <taxon>Cytophagales</taxon>
        <taxon>Hymenobacteraceae</taxon>
        <taxon>Hymenobacter</taxon>
    </lineage>
</organism>
<dbReference type="InterPro" id="IPR000835">
    <property type="entry name" value="HTH_MarR-typ"/>
</dbReference>
<dbReference type="Gene3D" id="1.10.10.10">
    <property type="entry name" value="Winged helix-like DNA-binding domain superfamily/Winged helix DNA-binding domain"/>
    <property type="match status" value="1"/>
</dbReference>
<accession>A0A7W9T1G1</accession>
<dbReference type="PANTHER" id="PTHR33164:SF43">
    <property type="entry name" value="HTH-TYPE TRANSCRIPTIONAL REPRESSOR YETL"/>
    <property type="match status" value="1"/>
</dbReference>
<dbReference type="Proteomes" id="UP000532746">
    <property type="component" value="Unassembled WGS sequence"/>
</dbReference>
<dbReference type="GO" id="GO:0006950">
    <property type="term" value="P:response to stress"/>
    <property type="evidence" value="ECO:0007669"/>
    <property type="project" value="TreeGrafter"/>
</dbReference>
<dbReference type="RefSeq" id="WP_183402936.1">
    <property type="nucleotide sequence ID" value="NZ_JACHGG010000002.1"/>
</dbReference>